<keyword evidence="4" id="KW-1185">Reference proteome</keyword>
<dbReference type="EMBL" id="JAFBDH010000005">
    <property type="protein sequence ID" value="MBM7550399.1"/>
    <property type="molecule type" value="Genomic_DNA"/>
</dbReference>
<dbReference type="InterPro" id="IPR035985">
    <property type="entry name" value="Ubiquitin-activating_enz"/>
</dbReference>
<dbReference type="GO" id="GO:0016779">
    <property type="term" value="F:nucleotidyltransferase activity"/>
    <property type="evidence" value="ECO:0007669"/>
    <property type="project" value="UniProtKB-KW"/>
</dbReference>
<dbReference type="Pfam" id="PF14461">
    <property type="entry name" value="Prok-E2_B"/>
    <property type="match status" value="1"/>
</dbReference>
<reference evidence="3 4" key="1">
    <citation type="submission" date="2021-01" db="EMBL/GenBank/DDBJ databases">
        <title>Genomic Encyclopedia of Type Strains, Phase IV (KMG-IV): sequencing the most valuable type-strain genomes for metagenomic binning, comparative biology and taxonomic classification.</title>
        <authorList>
            <person name="Goeker M."/>
        </authorList>
    </citation>
    <scope>NUCLEOTIDE SEQUENCE [LARGE SCALE GENOMIC DNA]</scope>
    <source>
        <strain evidence="3 4">DSM 21461</strain>
    </source>
</reference>
<dbReference type="InterPro" id="IPR032701">
    <property type="entry name" value="Prok-E2_B_dom"/>
</dbReference>
<protein>
    <submittedName>
        <fullName evidence="3">Molybdopterin/thiamine biosynthesis adenylyltransferase</fullName>
    </submittedName>
</protein>
<dbReference type="RefSeq" id="WP_004835062.1">
    <property type="nucleotide sequence ID" value="NZ_JAFBDH010000005.1"/>
</dbReference>
<gene>
    <name evidence="3" type="ORF">JOD41_001136</name>
</gene>
<keyword evidence="3" id="KW-0808">Transferase</keyword>
<comment type="caution">
    <text evidence="3">The sequence shown here is derived from an EMBL/GenBank/DDBJ whole genome shotgun (WGS) entry which is preliminary data.</text>
</comment>
<dbReference type="Proteomes" id="UP000720595">
    <property type="component" value="Unassembled WGS sequence"/>
</dbReference>
<evidence type="ECO:0000313" key="3">
    <source>
        <dbReference type="EMBL" id="MBM7550399.1"/>
    </source>
</evidence>
<name>A0ABS2MK53_9FIRM</name>
<feature type="domain" description="THIF-type NAD/FAD binding fold" evidence="1">
    <location>
        <begin position="317"/>
        <end position="520"/>
    </location>
</feature>
<evidence type="ECO:0000259" key="2">
    <source>
        <dbReference type="Pfam" id="PF14461"/>
    </source>
</evidence>
<dbReference type="Pfam" id="PF00899">
    <property type="entry name" value="ThiF"/>
    <property type="match status" value="1"/>
</dbReference>
<sequence>MDSNQLRDILLDNKYISDVMIEENASFKKTEYKFLISCSLSTNSKLIPVKIGLPLNWEISLIDIYCEIDKLPFIPHVEKNGKLCLFDLEGALIDWNFEGVFNQCIDKAIKILDDGINGKNKRDLLEEFNSYIYNRDDYKNIDVAIPKEKKNQKISYCTKNKISKVRKKNETDAEYLKRTTITSYFASTLSSDFDLWGYRDRTQFNGLYFFIAPNKAIYPPDFRKSIDLSYLNNILSYCSFNIKDKRYLKTKDMLFIFEIKQPEEINNVIGFLIENGEYDIEFDKLKISNADRIIPLSVNRLDKSYLMNRTSFDKNILANKKYLLIGCGSIGGYTFSNLIKSGVEDITLVDSDHLNAENIYRHLLGIEYLYNYKAEALRIYGEKNLQNLNIKTVDNKIEDAIEDCSIEFEDYDYIISATGNEILNRWLNKYIVTNKIQTPVFYLWNEPLDIGSHVAFFDINYKGCYECMFTRDDGGNLYNSLAYTQKGQVIAKSNSGCQGSFISYGSLISIKTSLMFMDLLKKHALNRIHSNLIFSSKGDDYYFKLAGLNFSKRFVSQKSDSEIIEFDNIYNKTCSICGEL</sequence>
<evidence type="ECO:0000313" key="4">
    <source>
        <dbReference type="Proteomes" id="UP000720595"/>
    </source>
</evidence>
<feature type="domain" description="Prokaryotic E2 family B" evidence="2">
    <location>
        <begin position="26"/>
        <end position="133"/>
    </location>
</feature>
<keyword evidence="3" id="KW-0548">Nucleotidyltransferase</keyword>
<accession>A0ABS2MK53</accession>
<proteinExistence type="predicted"/>
<dbReference type="InterPro" id="IPR000594">
    <property type="entry name" value="ThiF_NAD_FAD-bd"/>
</dbReference>
<organism evidence="3 4">
    <name type="scientific">Peptoniphilus gorbachii</name>
    <dbReference type="NCBI Taxonomy" id="411567"/>
    <lineage>
        <taxon>Bacteria</taxon>
        <taxon>Bacillati</taxon>
        <taxon>Bacillota</taxon>
        <taxon>Tissierellia</taxon>
        <taxon>Tissierellales</taxon>
        <taxon>Peptoniphilaceae</taxon>
        <taxon>Peptoniphilus</taxon>
    </lineage>
</organism>
<dbReference type="SUPFAM" id="SSF69572">
    <property type="entry name" value="Activating enzymes of the ubiquitin-like proteins"/>
    <property type="match status" value="1"/>
</dbReference>
<dbReference type="Gene3D" id="3.40.50.720">
    <property type="entry name" value="NAD(P)-binding Rossmann-like Domain"/>
    <property type="match status" value="1"/>
</dbReference>
<evidence type="ECO:0000259" key="1">
    <source>
        <dbReference type="Pfam" id="PF00899"/>
    </source>
</evidence>